<evidence type="ECO:0000313" key="2">
    <source>
        <dbReference type="Proteomes" id="UP000193920"/>
    </source>
</evidence>
<organism evidence="1 2">
    <name type="scientific">Neocallimastix californiae</name>
    <dbReference type="NCBI Taxonomy" id="1754190"/>
    <lineage>
        <taxon>Eukaryota</taxon>
        <taxon>Fungi</taxon>
        <taxon>Fungi incertae sedis</taxon>
        <taxon>Chytridiomycota</taxon>
        <taxon>Chytridiomycota incertae sedis</taxon>
        <taxon>Neocallimastigomycetes</taxon>
        <taxon>Neocallimastigales</taxon>
        <taxon>Neocallimastigaceae</taxon>
        <taxon>Neocallimastix</taxon>
    </lineage>
</organism>
<dbReference type="AlphaFoldDB" id="A0A1Y2A2W1"/>
<accession>A0A1Y2A2W1</accession>
<gene>
    <name evidence="1" type="ORF">LY90DRAFT_635620</name>
</gene>
<sequence>MDRIILNKRNYKIWSNLIMGELEEANLEHAVTLNHSDNTIEGTTKGTTEGITEGTLNVNTISAKEDSKAKRIIYKHLSEVTWEKVEDIETAYELWEYLKVYYCETDEEKIKKKYKKTLEELVYKG</sequence>
<dbReference type="Proteomes" id="UP000193920">
    <property type="component" value="Unassembled WGS sequence"/>
</dbReference>
<reference evidence="1 2" key="1">
    <citation type="submission" date="2016-08" db="EMBL/GenBank/DDBJ databases">
        <title>A Parts List for Fungal Cellulosomes Revealed by Comparative Genomics.</title>
        <authorList>
            <consortium name="DOE Joint Genome Institute"/>
            <person name="Haitjema C.H."/>
            <person name="Gilmore S.P."/>
            <person name="Henske J.K."/>
            <person name="Solomon K.V."/>
            <person name="De Groot R."/>
            <person name="Kuo A."/>
            <person name="Mondo S.J."/>
            <person name="Salamov A.A."/>
            <person name="Labutti K."/>
            <person name="Zhao Z."/>
            <person name="Chiniquy J."/>
            <person name="Barry K."/>
            <person name="Brewer H.M."/>
            <person name="Purvine S.O."/>
            <person name="Wright A.T."/>
            <person name="Boxma B."/>
            <person name="Van Alen T."/>
            <person name="Hackstein J.H."/>
            <person name="Baker S.E."/>
            <person name="Grigoriev I.V."/>
            <person name="O'Malley M.A."/>
        </authorList>
    </citation>
    <scope>NUCLEOTIDE SEQUENCE [LARGE SCALE GENOMIC DNA]</scope>
    <source>
        <strain evidence="1 2">G1</strain>
    </source>
</reference>
<dbReference type="OrthoDB" id="10421758at2759"/>
<comment type="caution">
    <text evidence="1">The sequence shown here is derived from an EMBL/GenBank/DDBJ whole genome shotgun (WGS) entry which is preliminary data.</text>
</comment>
<evidence type="ECO:0000313" key="1">
    <source>
        <dbReference type="EMBL" id="ORY16859.1"/>
    </source>
</evidence>
<proteinExistence type="predicted"/>
<dbReference type="Pfam" id="PF14223">
    <property type="entry name" value="Retrotran_gag_2"/>
    <property type="match status" value="1"/>
</dbReference>
<dbReference type="EMBL" id="MCOG01000330">
    <property type="protein sequence ID" value="ORY16859.1"/>
    <property type="molecule type" value="Genomic_DNA"/>
</dbReference>
<protein>
    <submittedName>
        <fullName evidence="1">Uncharacterized protein</fullName>
    </submittedName>
</protein>
<keyword evidence="2" id="KW-1185">Reference proteome</keyword>
<name>A0A1Y2A2W1_9FUNG</name>